<keyword evidence="3" id="KW-0732">Signal</keyword>
<accession>A0A0E3U9S2</accession>
<evidence type="ECO:0000256" key="3">
    <source>
        <dbReference type="SAM" id="SignalP"/>
    </source>
</evidence>
<dbReference type="PROSITE" id="PS00061">
    <property type="entry name" value="ADH_SHORT"/>
    <property type="match status" value="1"/>
</dbReference>
<feature type="chain" id="PRO_5002412734" evidence="3">
    <location>
        <begin position="28"/>
        <end position="253"/>
    </location>
</feature>
<dbReference type="InterPro" id="IPR002347">
    <property type="entry name" value="SDR_fam"/>
</dbReference>
<dbReference type="SMART" id="SM00822">
    <property type="entry name" value="PKS_KR"/>
    <property type="match status" value="1"/>
</dbReference>
<name>A0A0E3U9S2_9BURK</name>
<dbReference type="SUPFAM" id="SSF51735">
    <property type="entry name" value="NAD(P)-binding Rossmann-fold domains"/>
    <property type="match status" value="1"/>
</dbReference>
<evidence type="ECO:0000256" key="1">
    <source>
        <dbReference type="ARBA" id="ARBA00006484"/>
    </source>
</evidence>
<dbReference type="HOGENOM" id="CLU_010194_1_3_4"/>
<dbReference type="AlphaFoldDB" id="A0A0E3U9S2"/>
<dbReference type="GO" id="GO:0016491">
    <property type="term" value="F:oxidoreductase activity"/>
    <property type="evidence" value="ECO:0007669"/>
    <property type="project" value="UniProtKB-KW"/>
</dbReference>
<dbReference type="InterPro" id="IPR036291">
    <property type="entry name" value="NAD(P)-bd_dom_sf"/>
</dbReference>
<evidence type="ECO:0000313" key="5">
    <source>
        <dbReference type="EMBL" id="AKC72438.1"/>
    </source>
</evidence>
<keyword evidence="6" id="KW-1185">Reference proteome</keyword>
<dbReference type="RefSeq" id="WP_046293631.1">
    <property type="nucleotide sequence ID" value="NZ_CP011253.3"/>
</dbReference>
<proteinExistence type="inferred from homology"/>
<evidence type="ECO:0000259" key="4">
    <source>
        <dbReference type="SMART" id="SM00822"/>
    </source>
</evidence>
<dbReference type="CDD" id="cd05233">
    <property type="entry name" value="SDR_c"/>
    <property type="match status" value="1"/>
</dbReference>
<dbReference type="PANTHER" id="PTHR43639">
    <property type="entry name" value="OXIDOREDUCTASE, SHORT-CHAIN DEHYDROGENASE/REDUCTASE FAMILY (AFU_ORTHOLOGUE AFUA_5G02870)"/>
    <property type="match status" value="1"/>
</dbReference>
<dbReference type="EMBL" id="CP011253">
    <property type="protein sequence ID" value="AKC72438.1"/>
    <property type="molecule type" value="Genomic_DNA"/>
</dbReference>
<comment type="similarity">
    <text evidence="1">Belongs to the short-chain dehydrogenases/reductases (SDR) family.</text>
</comment>
<protein>
    <submittedName>
        <fullName evidence="5">Oxidoreductase</fullName>
    </submittedName>
</protein>
<dbReference type="InterPro" id="IPR057326">
    <property type="entry name" value="KR_dom"/>
</dbReference>
<sequence length="253" mass="26220">MQDLKGKFVLITGASTGIGAAAATAFAAQGANVAVHFNRSADKAQAVAEAVRAHGVKAMTVAADVQDTGAIDAAVAHVLDGFGRIDVLINNAGSLVKRTPFTEVTDAYFDDVLNVNARSVVAFSRAVVPAMRKQGGGAIVNVTSIAARHGGGPGALIYAAAKGFVSTLTRGMAKELMPDRIRVNAVSPGVIMTPFHEQFSTQAQIDAFRQSIPMGRLGEPDECSGAFLYLASETLASYVTGQIIEVNGGQLML</sequence>
<dbReference type="KEGG" id="pox:MB84_14725"/>
<keyword evidence="2" id="KW-0560">Oxidoreductase</keyword>
<dbReference type="InterPro" id="IPR020904">
    <property type="entry name" value="Sc_DH/Rdtase_CS"/>
</dbReference>
<dbReference type="Gene3D" id="3.40.50.720">
    <property type="entry name" value="NAD(P)-binding Rossmann-like Domain"/>
    <property type="match status" value="1"/>
</dbReference>
<dbReference type="PRINTS" id="PR00080">
    <property type="entry name" value="SDRFAMILY"/>
</dbReference>
<feature type="signal peptide" evidence="3">
    <location>
        <begin position="1"/>
        <end position="27"/>
    </location>
</feature>
<feature type="domain" description="Ketoreductase" evidence="4">
    <location>
        <begin position="7"/>
        <end position="189"/>
    </location>
</feature>
<organism evidence="5 6">
    <name type="scientific">Pandoraea oxalativorans</name>
    <dbReference type="NCBI Taxonomy" id="573737"/>
    <lineage>
        <taxon>Bacteria</taxon>
        <taxon>Pseudomonadati</taxon>
        <taxon>Pseudomonadota</taxon>
        <taxon>Betaproteobacteria</taxon>
        <taxon>Burkholderiales</taxon>
        <taxon>Burkholderiaceae</taxon>
        <taxon>Pandoraea</taxon>
    </lineage>
</organism>
<dbReference type="Pfam" id="PF13561">
    <property type="entry name" value="adh_short_C2"/>
    <property type="match status" value="1"/>
</dbReference>
<dbReference type="Proteomes" id="UP000035050">
    <property type="component" value="Chromosome"/>
</dbReference>
<dbReference type="OrthoDB" id="9806974at2"/>
<dbReference type="PRINTS" id="PR00081">
    <property type="entry name" value="GDHRDH"/>
</dbReference>
<evidence type="ECO:0000313" key="6">
    <source>
        <dbReference type="Proteomes" id="UP000035050"/>
    </source>
</evidence>
<dbReference type="NCBIfam" id="NF005559">
    <property type="entry name" value="PRK07231.1"/>
    <property type="match status" value="1"/>
</dbReference>
<dbReference type="PANTHER" id="PTHR43639:SF1">
    <property type="entry name" value="SHORT-CHAIN DEHYDROGENASE_REDUCTASE FAMILY PROTEIN"/>
    <property type="match status" value="1"/>
</dbReference>
<evidence type="ECO:0000256" key="2">
    <source>
        <dbReference type="ARBA" id="ARBA00023002"/>
    </source>
</evidence>
<dbReference type="FunFam" id="3.40.50.720:FF:000084">
    <property type="entry name" value="Short-chain dehydrogenase reductase"/>
    <property type="match status" value="1"/>
</dbReference>
<dbReference type="PATRIC" id="fig|573737.6.peg.3860"/>
<reference evidence="5" key="1">
    <citation type="submission" date="2016-06" db="EMBL/GenBank/DDBJ databases">
        <title>Pandoraea oxalativorans DSM 23570 Genome Sequencing.</title>
        <authorList>
            <person name="Ee R."/>
            <person name="Lim Y.-L."/>
            <person name="Yong D."/>
            <person name="Yin W.-F."/>
            <person name="Chan K.-G."/>
        </authorList>
    </citation>
    <scope>NUCLEOTIDE SEQUENCE</scope>
    <source>
        <strain evidence="5">DSM 23570</strain>
    </source>
</reference>
<gene>
    <name evidence="5" type="ORF">MB84_14725</name>
</gene>